<reference evidence="5 6" key="2">
    <citation type="journal article" date="2018" name="Plant J.">
        <title>The Physcomitrella patens chromosome-scale assembly reveals moss genome structure and evolution.</title>
        <authorList>
            <person name="Lang D."/>
            <person name="Ullrich K.K."/>
            <person name="Murat F."/>
            <person name="Fuchs J."/>
            <person name="Jenkins J."/>
            <person name="Haas F.B."/>
            <person name="Piednoel M."/>
            <person name="Gundlach H."/>
            <person name="Van Bel M."/>
            <person name="Meyberg R."/>
            <person name="Vives C."/>
            <person name="Morata J."/>
            <person name="Symeonidi A."/>
            <person name="Hiss M."/>
            <person name="Muchero W."/>
            <person name="Kamisugi Y."/>
            <person name="Saleh O."/>
            <person name="Blanc G."/>
            <person name="Decker E.L."/>
            <person name="van Gessel N."/>
            <person name="Grimwood J."/>
            <person name="Hayes R.D."/>
            <person name="Graham S.W."/>
            <person name="Gunter L.E."/>
            <person name="McDaniel S.F."/>
            <person name="Hoernstein S.N.W."/>
            <person name="Larsson A."/>
            <person name="Li F.W."/>
            <person name="Perroud P.F."/>
            <person name="Phillips J."/>
            <person name="Ranjan P."/>
            <person name="Rokshar D.S."/>
            <person name="Rothfels C.J."/>
            <person name="Schneider L."/>
            <person name="Shu S."/>
            <person name="Stevenson D.W."/>
            <person name="Thummler F."/>
            <person name="Tillich M."/>
            <person name="Villarreal Aguilar J.C."/>
            <person name="Widiez T."/>
            <person name="Wong G.K."/>
            <person name="Wymore A."/>
            <person name="Zhang Y."/>
            <person name="Zimmer A.D."/>
            <person name="Quatrano R.S."/>
            <person name="Mayer K.F.X."/>
            <person name="Goodstein D."/>
            <person name="Casacuberta J.M."/>
            <person name="Vandepoele K."/>
            <person name="Reski R."/>
            <person name="Cuming A.C."/>
            <person name="Tuskan G.A."/>
            <person name="Maumus F."/>
            <person name="Salse J."/>
            <person name="Schmutz J."/>
            <person name="Rensing S.A."/>
        </authorList>
    </citation>
    <scope>NUCLEOTIDE SEQUENCE [LARGE SCALE GENOMIC DNA]</scope>
    <source>
        <strain evidence="5 6">cv. Gransden 2004</strain>
    </source>
</reference>
<keyword evidence="6" id="KW-1185">Reference proteome</keyword>
<proteinExistence type="predicted"/>
<evidence type="ECO:0000256" key="2">
    <source>
        <dbReference type="ARBA" id="ARBA00022640"/>
    </source>
</evidence>
<dbReference type="PANTHER" id="PTHR31906">
    <property type="entry name" value="PLASTID-LIPID-ASSOCIATED PROTEIN 4, CHLOROPLASTIC-RELATED"/>
    <property type="match status" value="1"/>
</dbReference>
<keyword evidence="2" id="KW-0934">Plastid</keyword>
<accession>A0A7I3ZYK4</accession>
<dbReference type="EnsemblPlants" id="Pp3c10_14100V3.4">
    <property type="protein sequence ID" value="Pp3c10_14100V3.4"/>
    <property type="gene ID" value="Pp3c10_14100"/>
</dbReference>
<evidence type="ECO:0000313" key="5">
    <source>
        <dbReference type="EnsemblPlants" id="Pp3c10_14100V3.4"/>
    </source>
</evidence>
<dbReference type="InterPro" id="IPR006843">
    <property type="entry name" value="PAP/fibrillin_dom"/>
</dbReference>
<dbReference type="InterPro" id="IPR039633">
    <property type="entry name" value="PAP"/>
</dbReference>
<dbReference type="Gramene" id="Pp3c10_14100V3.4">
    <property type="protein sequence ID" value="Pp3c10_14100V3.4"/>
    <property type="gene ID" value="Pp3c10_14100"/>
</dbReference>
<comment type="subcellular location">
    <subcellularLocation>
        <location evidence="1">Plastid</location>
    </subcellularLocation>
</comment>
<dbReference type="GO" id="GO:0009536">
    <property type="term" value="C:plastid"/>
    <property type="evidence" value="ECO:0007669"/>
    <property type="project" value="UniProtKB-SubCell"/>
</dbReference>
<evidence type="ECO:0000256" key="3">
    <source>
        <dbReference type="SAM" id="MobiDB-lite"/>
    </source>
</evidence>
<organism evidence="5 6">
    <name type="scientific">Physcomitrium patens</name>
    <name type="common">Spreading-leaved earth moss</name>
    <name type="synonym">Physcomitrella patens</name>
    <dbReference type="NCBI Taxonomy" id="3218"/>
    <lineage>
        <taxon>Eukaryota</taxon>
        <taxon>Viridiplantae</taxon>
        <taxon>Streptophyta</taxon>
        <taxon>Embryophyta</taxon>
        <taxon>Bryophyta</taxon>
        <taxon>Bryophytina</taxon>
        <taxon>Bryopsida</taxon>
        <taxon>Funariidae</taxon>
        <taxon>Funariales</taxon>
        <taxon>Funariaceae</taxon>
        <taxon>Physcomitrium</taxon>
    </lineage>
</organism>
<evidence type="ECO:0000313" key="6">
    <source>
        <dbReference type="Proteomes" id="UP000006727"/>
    </source>
</evidence>
<gene>
    <name evidence="5" type="primary">LOC112287534</name>
</gene>
<dbReference type="EMBL" id="ABEU02000010">
    <property type="status" value="NOT_ANNOTATED_CDS"/>
    <property type="molecule type" value="Genomic_DNA"/>
</dbReference>
<sequence length="355" mass="38510">MALATQALSCPQQYAAAVSTCSTSTPSSHDRVSSASGLRSNGWRRHDFTSNGVSVTVPGRCERSRRGANNGKWRAAASSEFQSTFTAKELERDAAKEALLLAIADAGGVEALASEREDATARITVNEKLLALERLNPTPRPTTSPLLEGSWEFKWAAARSPALVAARTLIKRFPATLASLGSLNIIILDGTTKATATLKLLGSVESVFTLSTKITAEGPTRLKEEYVEGILSSPNVSEVPSQLKGFYDQLVATVDRLPAAVKDVVNNGIKVPLTGRYERQILISYLDEEILVSLNVKHYQTPLPCVLTNGCKIPLAASFCSSLKPNTRNLHTNEVKERNYSTLVEQSPRTEQMMY</sequence>
<feature type="domain" description="Plastid lipid-associated protein/fibrillin conserved" evidence="4">
    <location>
        <begin position="117"/>
        <end position="293"/>
    </location>
</feature>
<protein>
    <recommendedName>
        <fullName evidence="4">Plastid lipid-associated protein/fibrillin conserved domain-containing protein</fullName>
    </recommendedName>
</protein>
<name>A0A7I3ZYK4_PHYPA</name>
<dbReference type="Proteomes" id="UP000006727">
    <property type="component" value="Chromosome 10"/>
</dbReference>
<evidence type="ECO:0000259" key="4">
    <source>
        <dbReference type="Pfam" id="PF04755"/>
    </source>
</evidence>
<reference evidence="5" key="3">
    <citation type="submission" date="2020-12" db="UniProtKB">
        <authorList>
            <consortium name="EnsemblPlants"/>
        </authorList>
    </citation>
    <scope>IDENTIFICATION</scope>
</reference>
<evidence type="ECO:0000256" key="1">
    <source>
        <dbReference type="ARBA" id="ARBA00004474"/>
    </source>
</evidence>
<reference evidence="5 6" key="1">
    <citation type="journal article" date="2008" name="Science">
        <title>The Physcomitrella genome reveals evolutionary insights into the conquest of land by plants.</title>
        <authorList>
            <person name="Rensing S."/>
            <person name="Lang D."/>
            <person name="Zimmer A."/>
            <person name="Terry A."/>
            <person name="Salamov A."/>
            <person name="Shapiro H."/>
            <person name="Nishiyama T."/>
            <person name="Perroud P.-F."/>
            <person name="Lindquist E."/>
            <person name="Kamisugi Y."/>
            <person name="Tanahashi T."/>
            <person name="Sakakibara K."/>
            <person name="Fujita T."/>
            <person name="Oishi K."/>
            <person name="Shin-I T."/>
            <person name="Kuroki Y."/>
            <person name="Toyoda A."/>
            <person name="Suzuki Y."/>
            <person name="Hashimoto A."/>
            <person name="Yamaguchi K."/>
            <person name="Sugano A."/>
            <person name="Kohara Y."/>
            <person name="Fujiyama A."/>
            <person name="Anterola A."/>
            <person name="Aoki S."/>
            <person name="Ashton N."/>
            <person name="Barbazuk W.B."/>
            <person name="Barker E."/>
            <person name="Bennetzen J."/>
            <person name="Bezanilla M."/>
            <person name="Blankenship R."/>
            <person name="Cho S.H."/>
            <person name="Dutcher S."/>
            <person name="Estelle M."/>
            <person name="Fawcett J.A."/>
            <person name="Gundlach H."/>
            <person name="Hanada K."/>
            <person name="Heyl A."/>
            <person name="Hicks K.A."/>
            <person name="Hugh J."/>
            <person name="Lohr M."/>
            <person name="Mayer K."/>
            <person name="Melkozernov A."/>
            <person name="Murata T."/>
            <person name="Nelson D."/>
            <person name="Pils B."/>
            <person name="Prigge M."/>
            <person name="Reiss B."/>
            <person name="Renner T."/>
            <person name="Rombauts S."/>
            <person name="Rushton P."/>
            <person name="Sanderfoot A."/>
            <person name="Schween G."/>
            <person name="Shiu S.-H."/>
            <person name="Stueber K."/>
            <person name="Theodoulou F.L."/>
            <person name="Tu H."/>
            <person name="Van de Peer Y."/>
            <person name="Verrier P.J."/>
            <person name="Waters E."/>
            <person name="Wood A."/>
            <person name="Yang L."/>
            <person name="Cove D."/>
            <person name="Cuming A."/>
            <person name="Hasebe M."/>
            <person name="Lucas S."/>
            <person name="Mishler D.B."/>
            <person name="Reski R."/>
            <person name="Grigoriev I."/>
            <person name="Quatrano R.S."/>
            <person name="Boore J.L."/>
        </authorList>
    </citation>
    <scope>NUCLEOTIDE SEQUENCE [LARGE SCALE GENOMIC DNA]</scope>
    <source>
        <strain evidence="5 6">cv. Gransden 2004</strain>
    </source>
</reference>
<dbReference type="Pfam" id="PF04755">
    <property type="entry name" value="PAP_fibrillin"/>
    <property type="match status" value="1"/>
</dbReference>
<dbReference type="EnsemblPlants" id="Pp3c10_14100V3.5">
    <property type="protein sequence ID" value="Pp3c10_14100V3.5"/>
    <property type="gene ID" value="Pp3c10_14100"/>
</dbReference>
<feature type="compositionally biased region" description="Polar residues" evidence="3">
    <location>
        <begin position="22"/>
        <end position="39"/>
    </location>
</feature>
<dbReference type="AlphaFoldDB" id="A0A7I3ZYK4"/>
<dbReference type="Gramene" id="Pp3c10_14100V3.5">
    <property type="protein sequence ID" value="Pp3c10_14100V3.5"/>
    <property type="gene ID" value="Pp3c10_14100"/>
</dbReference>
<feature type="region of interest" description="Disordered" evidence="3">
    <location>
        <begin position="22"/>
        <end position="73"/>
    </location>
</feature>